<dbReference type="Pfam" id="PF13830">
    <property type="entry name" value="DUF4192"/>
    <property type="match status" value="1"/>
</dbReference>
<evidence type="ECO:0000313" key="2">
    <source>
        <dbReference type="Proteomes" id="UP001500575"/>
    </source>
</evidence>
<organism evidence="1 2">
    <name type="scientific">Nocardioides bigeumensis</name>
    <dbReference type="NCBI Taxonomy" id="433657"/>
    <lineage>
        <taxon>Bacteria</taxon>
        <taxon>Bacillati</taxon>
        <taxon>Actinomycetota</taxon>
        <taxon>Actinomycetes</taxon>
        <taxon>Propionibacteriales</taxon>
        <taxon>Nocardioidaceae</taxon>
        <taxon>Nocardioides</taxon>
    </lineage>
</organism>
<dbReference type="EMBL" id="BAAAQQ010000002">
    <property type="protein sequence ID" value="GAA2117790.1"/>
    <property type="molecule type" value="Genomic_DNA"/>
</dbReference>
<protein>
    <submittedName>
        <fullName evidence="1">DUF4192 domain-containing protein</fullName>
    </submittedName>
</protein>
<sequence length="312" mass="33122">MKARSPEDVLAMVPLVLGFVPNDSLVMLTFQADRMFHGRVDLPESARDIRQVAATLLEPAARHRVTKVLFIGYAADPRRVDPVTREVADRFKRAGIEVLGSLAADGRRYWPLPLGPDDTGTEYDAGAHPFAAEAVLNGLVTHGSREELAATLTPDPAAVARVATALARRSGTLAPGAVAAEAAWAADLVRRGVRGRKPLRVGQLARLVSGLQDLVVRDAAWLTLRRVDAHQHVEFWTAVVKRCPASHLAAPAALLGFAAWASGRGALAWCGVDVALTAQPGYSLATLLAEGLQAAMPPSTWDDMVGDGDAAS</sequence>
<proteinExistence type="predicted"/>
<dbReference type="Proteomes" id="UP001500575">
    <property type="component" value="Unassembled WGS sequence"/>
</dbReference>
<evidence type="ECO:0000313" key="1">
    <source>
        <dbReference type="EMBL" id="GAA2117790.1"/>
    </source>
</evidence>
<accession>A0ABN2XVB8</accession>
<reference evidence="1 2" key="1">
    <citation type="journal article" date="2019" name="Int. J. Syst. Evol. Microbiol.">
        <title>The Global Catalogue of Microorganisms (GCM) 10K type strain sequencing project: providing services to taxonomists for standard genome sequencing and annotation.</title>
        <authorList>
            <consortium name="The Broad Institute Genomics Platform"/>
            <consortium name="The Broad Institute Genome Sequencing Center for Infectious Disease"/>
            <person name="Wu L."/>
            <person name="Ma J."/>
        </authorList>
    </citation>
    <scope>NUCLEOTIDE SEQUENCE [LARGE SCALE GENOMIC DNA]</scope>
    <source>
        <strain evidence="1 2">JCM 16021</strain>
    </source>
</reference>
<keyword evidence="2" id="KW-1185">Reference proteome</keyword>
<name>A0ABN2XVB8_9ACTN</name>
<gene>
    <name evidence="1" type="ORF">GCM10009843_09110</name>
</gene>
<dbReference type="RefSeq" id="WP_344302448.1">
    <property type="nucleotide sequence ID" value="NZ_BAAAQQ010000002.1"/>
</dbReference>
<dbReference type="InterPro" id="IPR025447">
    <property type="entry name" value="DUF4192"/>
</dbReference>
<comment type="caution">
    <text evidence="1">The sequence shown here is derived from an EMBL/GenBank/DDBJ whole genome shotgun (WGS) entry which is preliminary data.</text>
</comment>